<organism evidence="6 7">
    <name type="scientific">Desulfosporosinus hippei DSM 8344</name>
    <dbReference type="NCBI Taxonomy" id="1121419"/>
    <lineage>
        <taxon>Bacteria</taxon>
        <taxon>Bacillati</taxon>
        <taxon>Bacillota</taxon>
        <taxon>Clostridia</taxon>
        <taxon>Eubacteriales</taxon>
        <taxon>Desulfitobacteriaceae</taxon>
        <taxon>Desulfosporosinus</taxon>
    </lineage>
</organism>
<dbReference type="PANTHER" id="PTHR43055:SF1">
    <property type="entry name" value="FORMATE-DEPENDENT PHOSPHORIBOSYLGLYCINAMIDE FORMYLTRANSFERASE"/>
    <property type="match status" value="1"/>
</dbReference>
<accession>A0A1G8JT51</accession>
<keyword evidence="1" id="KW-0436">Ligase</keyword>
<keyword evidence="7" id="KW-1185">Reference proteome</keyword>
<dbReference type="GO" id="GO:0071524">
    <property type="term" value="P:pyrrolysine biosynthetic process"/>
    <property type="evidence" value="ECO:0007669"/>
    <property type="project" value="InterPro"/>
</dbReference>
<dbReference type="NCBIfam" id="TIGR03909">
    <property type="entry name" value="pyrrolys_PylC"/>
    <property type="match status" value="1"/>
</dbReference>
<dbReference type="GO" id="GO:0046872">
    <property type="term" value="F:metal ion binding"/>
    <property type="evidence" value="ECO:0007669"/>
    <property type="project" value="InterPro"/>
</dbReference>
<feature type="domain" description="ATP-grasp" evidence="5">
    <location>
        <begin position="84"/>
        <end position="279"/>
    </location>
</feature>
<dbReference type="Gene3D" id="3.40.50.720">
    <property type="entry name" value="NAD(P)-binding Rossmann-like Domain"/>
    <property type="match status" value="1"/>
</dbReference>
<dbReference type="InterPro" id="IPR023890">
    <property type="entry name" value="Pyrrolys_PylC"/>
</dbReference>
<dbReference type="InterPro" id="IPR003806">
    <property type="entry name" value="ATP-grasp_PylC-type"/>
</dbReference>
<proteinExistence type="predicted"/>
<evidence type="ECO:0000256" key="4">
    <source>
        <dbReference type="PROSITE-ProRule" id="PRU00409"/>
    </source>
</evidence>
<dbReference type="STRING" id="1121419.SAMN05443529_13418"/>
<evidence type="ECO:0000313" key="6">
    <source>
        <dbReference type="EMBL" id="SDI34267.1"/>
    </source>
</evidence>
<dbReference type="PANTHER" id="PTHR43055">
    <property type="entry name" value="FORMATE-DEPENDENT PHOSPHORIBOSYLGLYCINAMIDE FORMYLTRANSFERASE"/>
    <property type="match status" value="1"/>
</dbReference>
<dbReference type="SUPFAM" id="SSF56059">
    <property type="entry name" value="Glutathione synthetase ATP-binding domain-like"/>
    <property type="match status" value="1"/>
</dbReference>
<dbReference type="Pfam" id="PF02655">
    <property type="entry name" value="ATP-grasp_3"/>
    <property type="match status" value="1"/>
</dbReference>
<dbReference type="GO" id="GO:0005829">
    <property type="term" value="C:cytosol"/>
    <property type="evidence" value="ECO:0007669"/>
    <property type="project" value="TreeGrafter"/>
</dbReference>
<dbReference type="EMBL" id="FNCP01000034">
    <property type="protein sequence ID" value="SDI34267.1"/>
    <property type="molecule type" value="Genomic_DNA"/>
</dbReference>
<dbReference type="InterPro" id="IPR016185">
    <property type="entry name" value="PreATP-grasp_dom_sf"/>
</dbReference>
<dbReference type="OrthoDB" id="5415832at2"/>
<evidence type="ECO:0000256" key="3">
    <source>
        <dbReference type="ARBA" id="ARBA00022840"/>
    </source>
</evidence>
<evidence type="ECO:0000259" key="5">
    <source>
        <dbReference type="PROSITE" id="PS50975"/>
    </source>
</evidence>
<evidence type="ECO:0000313" key="7">
    <source>
        <dbReference type="Proteomes" id="UP000198656"/>
    </source>
</evidence>
<dbReference type="GO" id="GO:0005524">
    <property type="term" value="F:ATP binding"/>
    <property type="evidence" value="ECO:0007669"/>
    <property type="project" value="UniProtKB-UniRule"/>
</dbReference>
<dbReference type="RefSeq" id="WP_092335493.1">
    <property type="nucleotide sequence ID" value="NZ_FNCP01000034.1"/>
</dbReference>
<keyword evidence="3 4" id="KW-0067">ATP-binding</keyword>
<name>A0A1G8JT51_9FIRM</name>
<dbReference type="GO" id="GO:0016874">
    <property type="term" value="F:ligase activity"/>
    <property type="evidence" value="ECO:0007669"/>
    <property type="project" value="UniProtKB-KW"/>
</dbReference>
<dbReference type="AlphaFoldDB" id="A0A1G8JT51"/>
<evidence type="ECO:0000256" key="1">
    <source>
        <dbReference type="ARBA" id="ARBA00022598"/>
    </source>
</evidence>
<sequence>MIKILVIGAKLQGVEGIYLAKKAGYQVTALDHNGDAPGRDLADEFIKAEVFDEEELLPLFLKADVVLPAIEDHEVITKVEEYGRKTGTRIMFDVNAYNISRSKHLSLELFQKNRLPIPAIYPDCGFPVILKPDEESGSKHVKKAYCRHEVEEYLETHKNIDTVIQEYVEGASYSLEVIGDGKRFYFPQITEVIVDEDYDCKRIVAPANLAGQEKQEMLEIGQRLAEILKIKGIFDIEVISQAGKLKILEIDARLPSQTPISVYHSTGMNMVEMMTALALGNPESIRILPAKQVCLYQQIQVCDGIIKVTGEHIIGSCRQLKVRKQFFGCTEAITDYEEGSRDWKGIIIVTGETEQQAQETFLKFIQQLKKELGIEDWEYIE</sequence>
<dbReference type="SUPFAM" id="SSF52440">
    <property type="entry name" value="PreATP-grasp domain"/>
    <property type="match status" value="1"/>
</dbReference>
<keyword evidence="2 4" id="KW-0547">Nucleotide-binding</keyword>
<dbReference type="Proteomes" id="UP000198656">
    <property type="component" value="Unassembled WGS sequence"/>
</dbReference>
<gene>
    <name evidence="6" type="ORF">SAMN05443529_13418</name>
</gene>
<evidence type="ECO:0000256" key="2">
    <source>
        <dbReference type="ARBA" id="ARBA00022741"/>
    </source>
</evidence>
<dbReference type="Gene3D" id="3.30.470.20">
    <property type="entry name" value="ATP-grasp fold, B domain"/>
    <property type="match status" value="1"/>
</dbReference>
<dbReference type="InterPro" id="IPR011761">
    <property type="entry name" value="ATP-grasp"/>
</dbReference>
<protein>
    <submittedName>
        <fullName evidence="6">Pyrrolysine biosynthesis protein PylC</fullName>
    </submittedName>
</protein>
<dbReference type="PROSITE" id="PS50975">
    <property type="entry name" value="ATP_GRASP"/>
    <property type="match status" value="1"/>
</dbReference>
<reference evidence="7" key="1">
    <citation type="submission" date="2016-10" db="EMBL/GenBank/DDBJ databases">
        <authorList>
            <person name="Varghese N."/>
            <person name="Submissions S."/>
        </authorList>
    </citation>
    <scope>NUCLEOTIDE SEQUENCE [LARGE SCALE GENOMIC DNA]</scope>
    <source>
        <strain evidence="7">DSM 8344</strain>
    </source>
</reference>